<comment type="subcellular location">
    <subcellularLocation>
        <location evidence="7">Cell inner membrane</location>
        <topology evidence="7">Multi-pass membrane protein</topology>
    </subcellularLocation>
    <subcellularLocation>
        <location evidence="1">Cell membrane</location>
        <topology evidence="1">Multi-pass membrane protein</topology>
    </subcellularLocation>
</comment>
<dbReference type="KEGG" id="acob:P0Y56_06730"/>
<protein>
    <recommendedName>
        <fullName evidence="7">Bcr/CflA family efflux transporter</fullName>
    </recommendedName>
</protein>
<evidence type="ECO:0000256" key="2">
    <source>
        <dbReference type="ARBA" id="ARBA00022448"/>
    </source>
</evidence>
<dbReference type="GO" id="GO:0042910">
    <property type="term" value="F:xenobiotic transmembrane transporter activity"/>
    <property type="evidence" value="ECO:0007669"/>
    <property type="project" value="InterPro"/>
</dbReference>
<dbReference type="CDD" id="cd17320">
    <property type="entry name" value="MFS_MdfA_MDR_like"/>
    <property type="match status" value="1"/>
</dbReference>
<organism evidence="8 9">
    <name type="scientific">Candidatus Andeanibacterium colombiense</name>
    <dbReference type="NCBI Taxonomy" id="3121345"/>
    <lineage>
        <taxon>Bacteria</taxon>
        <taxon>Pseudomonadati</taxon>
        <taxon>Pseudomonadota</taxon>
        <taxon>Alphaproteobacteria</taxon>
        <taxon>Sphingomonadales</taxon>
        <taxon>Sphingomonadaceae</taxon>
        <taxon>Candidatus Andeanibacterium</taxon>
    </lineage>
</organism>
<feature type="transmembrane region" description="Helical" evidence="7">
    <location>
        <begin position="313"/>
        <end position="335"/>
    </location>
</feature>
<dbReference type="Pfam" id="PF07690">
    <property type="entry name" value="MFS_1"/>
    <property type="match status" value="1"/>
</dbReference>
<dbReference type="PANTHER" id="PTHR23502:SF132">
    <property type="entry name" value="POLYAMINE TRANSPORTER 2-RELATED"/>
    <property type="match status" value="1"/>
</dbReference>
<dbReference type="InterPro" id="IPR036259">
    <property type="entry name" value="MFS_trans_sf"/>
</dbReference>
<evidence type="ECO:0000256" key="5">
    <source>
        <dbReference type="ARBA" id="ARBA00022989"/>
    </source>
</evidence>
<dbReference type="InterPro" id="IPR011701">
    <property type="entry name" value="MFS"/>
</dbReference>
<evidence type="ECO:0000313" key="9">
    <source>
        <dbReference type="Proteomes" id="UP001218362"/>
    </source>
</evidence>
<dbReference type="InterPro" id="IPR004812">
    <property type="entry name" value="Efflux_drug-R_Bcr/CmlA"/>
</dbReference>
<keyword evidence="2 7" id="KW-0813">Transport</keyword>
<dbReference type="AlphaFoldDB" id="A0AAJ5X904"/>
<keyword evidence="5 7" id="KW-1133">Transmembrane helix</keyword>
<feature type="transmembrane region" description="Helical" evidence="7">
    <location>
        <begin position="84"/>
        <end position="103"/>
    </location>
</feature>
<dbReference type="Proteomes" id="UP001218362">
    <property type="component" value="Chromosome"/>
</dbReference>
<evidence type="ECO:0000256" key="6">
    <source>
        <dbReference type="ARBA" id="ARBA00023136"/>
    </source>
</evidence>
<feature type="transmembrane region" description="Helical" evidence="7">
    <location>
        <begin position="109"/>
        <end position="130"/>
    </location>
</feature>
<keyword evidence="7" id="KW-0997">Cell inner membrane</keyword>
<feature type="transmembrane region" description="Helical" evidence="7">
    <location>
        <begin position="256"/>
        <end position="275"/>
    </location>
</feature>
<sequence>MATVTPPAPRVLGPTELVVLTAMIMALQALAIDGMLPALPDIAGEFGVLEANKRQLIVGLFLLASGAGALVPGVLADRFGRKKLLMISLTAYVVLGFGCALAQDFEQMLVLRVLQGFATAGLMVLPGAIIRDQFEGDKMARVFSLVTAVFITVPVIAPSIGQLVLEVAGWRWIFIGLGIMGIAVMVWAGLRLPETLHPEFRQEIQPKVLVRNMYIAATSRQAVGYVLGTALVIGTVFGYVNSAQQLVGEHFGAGEYFPYVFGGTAATMAISSITNSRIVERFGARRVSHAGLLIFIVVSALQVWVAHGPHNASLLWFLPLMACNLMLLGFLGANFGSIAMQPFAEIAGAASSIQAFVRMVLAAVIGILIGQNYDGTARPLAWALLAASVLSLLLVLYSEKGKLFRRLHARPPGHAVILH</sequence>
<feature type="transmembrane region" description="Helical" evidence="7">
    <location>
        <begin position="222"/>
        <end position="240"/>
    </location>
</feature>
<gene>
    <name evidence="8" type="ORF">P0Y56_06730</name>
</gene>
<comment type="similarity">
    <text evidence="7">Belongs to the major facilitator superfamily. Bcr/CmlA family.</text>
</comment>
<accession>A0AAJ5X904</accession>
<feature type="transmembrane region" description="Helical" evidence="7">
    <location>
        <begin position="17"/>
        <end position="36"/>
    </location>
</feature>
<dbReference type="PANTHER" id="PTHR23502">
    <property type="entry name" value="MAJOR FACILITATOR SUPERFAMILY"/>
    <property type="match status" value="1"/>
</dbReference>
<feature type="transmembrane region" description="Helical" evidence="7">
    <location>
        <begin position="287"/>
        <end position="307"/>
    </location>
</feature>
<evidence type="ECO:0000256" key="4">
    <source>
        <dbReference type="ARBA" id="ARBA00022692"/>
    </source>
</evidence>
<keyword evidence="3" id="KW-1003">Cell membrane</keyword>
<evidence type="ECO:0000313" key="8">
    <source>
        <dbReference type="EMBL" id="WEK47986.1"/>
    </source>
</evidence>
<name>A0AAJ5X904_9SPHN</name>
<evidence type="ECO:0000256" key="1">
    <source>
        <dbReference type="ARBA" id="ARBA00004651"/>
    </source>
</evidence>
<feature type="transmembrane region" description="Helical" evidence="7">
    <location>
        <begin position="142"/>
        <end position="164"/>
    </location>
</feature>
<dbReference type="GO" id="GO:1990961">
    <property type="term" value="P:xenobiotic detoxification by transmembrane export across the plasma membrane"/>
    <property type="evidence" value="ECO:0007669"/>
    <property type="project" value="InterPro"/>
</dbReference>
<reference evidence="8" key="1">
    <citation type="submission" date="2023-03" db="EMBL/GenBank/DDBJ databases">
        <title>Andean soil-derived lignocellulolytic bacterial consortium as a source of novel taxa and putative plastic-active enzymes.</title>
        <authorList>
            <person name="Diaz-Garcia L."/>
            <person name="Chuvochina M."/>
            <person name="Feuerriegel G."/>
            <person name="Bunk B."/>
            <person name="Sproer C."/>
            <person name="Streit W.R."/>
            <person name="Rodriguez L.M."/>
            <person name="Overmann J."/>
            <person name="Jimenez D.J."/>
        </authorList>
    </citation>
    <scope>NUCLEOTIDE SEQUENCE</scope>
    <source>
        <strain evidence="8">MAG 26</strain>
    </source>
</reference>
<feature type="transmembrane region" description="Helical" evidence="7">
    <location>
        <begin position="56"/>
        <end position="75"/>
    </location>
</feature>
<proteinExistence type="inferred from homology"/>
<dbReference type="EMBL" id="CP119316">
    <property type="protein sequence ID" value="WEK47986.1"/>
    <property type="molecule type" value="Genomic_DNA"/>
</dbReference>
<dbReference type="SUPFAM" id="SSF103473">
    <property type="entry name" value="MFS general substrate transporter"/>
    <property type="match status" value="1"/>
</dbReference>
<dbReference type="Gene3D" id="1.20.1720.10">
    <property type="entry name" value="Multidrug resistance protein D"/>
    <property type="match status" value="1"/>
</dbReference>
<feature type="transmembrane region" description="Helical" evidence="7">
    <location>
        <begin position="170"/>
        <end position="190"/>
    </location>
</feature>
<dbReference type="NCBIfam" id="TIGR00710">
    <property type="entry name" value="efflux_Bcr_CflA"/>
    <property type="match status" value="1"/>
</dbReference>
<evidence type="ECO:0000256" key="3">
    <source>
        <dbReference type="ARBA" id="ARBA00022475"/>
    </source>
</evidence>
<dbReference type="GO" id="GO:0005886">
    <property type="term" value="C:plasma membrane"/>
    <property type="evidence" value="ECO:0007669"/>
    <property type="project" value="UniProtKB-SubCell"/>
</dbReference>
<keyword evidence="4 7" id="KW-0812">Transmembrane</keyword>
<evidence type="ECO:0000256" key="7">
    <source>
        <dbReference type="RuleBase" id="RU365088"/>
    </source>
</evidence>
<feature type="transmembrane region" description="Helical" evidence="7">
    <location>
        <begin position="355"/>
        <end position="373"/>
    </location>
</feature>
<keyword evidence="6 7" id="KW-0472">Membrane</keyword>
<feature type="transmembrane region" description="Helical" evidence="7">
    <location>
        <begin position="379"/>
        <end position="397"/>
    </location>
</feature>